<comment type="subcellular location">
    <subcellularLocation>
        <location evidence="1">Virion</location>
    </subcellularLocation>
</comment>
<protein>
    <submittedName>
        <fullName evidence="5">Uncharacterized protein</fullName>
    </submittedName>
</protein>
<sequence>MTTLTLTDAAGTPVNRSYPQVSSSPDLTIWKDYSTNSGYPAGAGTASLSLKENQNGTMRLTGKLVLPTMEIVAGDTGLGFTPAPTKAFECIGSFDLVFPSRASLQNRKDLKAMFIDLLGDAVVTSAVESFVHPA</sequence>
<evidence type="ECO:0000256" key="3">
    <source>
        <dbReference type="ARBA" id="ARBA00022844"/>
    </source>
</evidence>
<organism evidence="5">
    <name type="scientific">Leviviridae sp</name>
    <dbReference type="NCBI Taxonomy" id="2027243"/>
    <lineage>
        <taxon>Viruses</taxon>
        <taxon>Riboviria</taxon>
        <taxon>Orthornavirae</taxon>
        <taxon>Lenarviricota</taxon>
        <taxon>Leviviricetes</taxon>
        <taxon>Norzivirales</taxon>
        <taxon>Fiersviridae</taxon>
    </lineage>
</organism>
<reference evidence="5" key="1">
    <citation type="submission" date="2019-05" db="EMBL/GenBank/DDBJ databases">
        <title>Metatranscriptomic reconstruction reveals RNA viruses with the potential to shape carbon cycling in soil.</title>
        <authorList>
            <person name="Starr E.P."/>
            <person name="Nuccio E."/>
            <person name="Pett-Ridge J."/>
            <person name="Banfield J.F."/>
            <person name="Firestone M.K."/>
        </authorList>
    </citation>
    <scope>NUCLEOTIDE SEQUENCE</scope>
    <source>
        <strain evidence="5">H1_Bulk_Litter_6_scaffold_286</strain>
    </source>
</reference>
<dbReference type="GO" id="GO:0019028">
    <property type="term" value="C:viral capsid"/>
    <property type="evidence" value="ECO:0007669"/>
    <property type="project" value="UniProtKB-KW"/>
</dbReference>
<keyword evidence="2" id="KW-0167">Capsid protein</keyword>
<dbReference type="Gene3D" id="3.30.380.10">
    <property type="entry name" value="MS2 Viral Coat Protein"/>
    <property type="match status" value="1"/>
</dbReference>
<accession>A0A514D552</accession>
<keyword evidence="3" id="KW-0946">Virion</keyword>
<proteinExistence type="predicted"/>
<evidence type="ECO:0000256" key="2">
    <source>
        <dbReference type="ARBA" id="ARBA00022561"/>
    </source>
</evidence>
<dbReference type="InterPro" id="IPR015954">
    <property type="entry name" value="Phage_RNA-type_capsid"/>
</dbReference>
<feature type="compositionally biased region" description="Polar residues" evidence="4">
    <location>
        <begin position="14"/>
        <end position="23"/>
    </location>
</feature>
<evidence type="ECO:0000256" key="1">
    <source>
        <dbReference type="ARBA" id="ARBA00004328"/>
    </source>
</evidence>
<feature type="region of interest" description="Disordered" evidence="4">
    <location>
        <begin position="1"/>
        <end position="23"/>
    </location>
</feature>
<evidence type="ECO:0000256" key="4">
    <source>
        <dbReference type="SAM" id="MobiDB-lite"/>
    </source>
</evidence>
<dbReference type="EMBL" id="MN034322">
    <property type="protein sequence ID" value="QDH88750.1"/>
    <property type="molecule type" value="Genomic_RNA"/>
</dbReference>
<gene>
    <name evidence="5" type="ORF">H1BulkLitter6286_000003</name>
</gene>
<evidence type="ECO:0000313" key="5">
    <source>
        <dbReference type="EMBL" id="QDH88750.1"/>
    </source>
</evidence>
<name>A0A514D552_9VIRU</name>